<sequence length="108" mass="11961">MGAMDDMGDVDKTGKVLGFRLAKSPYEVLDILEQFSLFPLRAFRGLVWVLLCQSRELSPFSSQEPASFQGQRASHKRLLHPTPGQSPEPISSAVDMYAERGGGIFRGF</sequence>
<gene>
    <name evidence="2" type="ORF">B0T23DRAFT_16774</name>
</gene>
<name>A0AAJ0MV62_9PEZI</name>
<comment type="caution">
    <text evidence="2">The sequence shown here is derived from an EMBL/GenBank/DDBJ whole genome shotgun (WGS) entry which is preliminary data.</text>
</comment>
<dbReference type="RefSeq" id="XP_062697036.1">
    <property type="nucleotide sequence ID" value="XM_062832850.1"/>
</dbReference>
<feature type="compositionally biased region" description="Polar residues" evidence="1">
    <location>
        <begin position="59"/>
        <end position="72"/>
    </location>
</feature>
<proteinExistence type="predicted"/>
<dbReference type="EMBL" id="JAULSX010000001">
    <property type="protein sequence ID" value="KAK3499403.1"/>
    <property type="molecule type" value="Genomic_DNA"/>
</dbReference>
<evidence type="ECO:0000313" key="2">
    <source>
        <dbReference type="EMBL" id="KAK3499403.1"/>
    </source>
</evidence>
<dbReference type="AlphaFoldDB" id="A0AAJ0MV62"/>
<feature type="region of interest" description="Disordered" evidence="1">
    <location>
        <begin position="59"/>
        <end position="92"/>
    </location>
</feature>
<dbReference type="GeneID" id="87870472"/>
<organism evidence="2 3">
    <name type="scientific">Neurospora hispaniola</name>
    <dbReference type="NCBI Taxonomy" id="588809"/>
    <lineage>
        <taxon>Eukaryota</taxon>
        <taxon>Fungi</taxon>
        <taxon>Dikarya</taxon>
        <taxon>Ascomycota</taxon>
        <taxon>Pezizomycotina</taxon>
        <taxon>Sordariomycetes</taxon>
        <taxon>Sordariomycetidae</taxon>
        <taxon>Sordariales</taxon>
        <taxon>Sordariaceae</taxon>
        <taxon>Neurospora</taxon>
    </lineage>
</organism>
<keyword evidence="3" id="KW-1185">Reference proteome</keyword>
<accession>A0AAJ0MV62</accession>
<dbReference type="Proteomes" id="UP001285908">
    <property type="component" value="Unassembled WGS sequence"/>
</dbReference>
<reference evidence="2 3" key="1">
    <citation type="journal article" date="2023" name="Mol. Phylogenet. Evol.">
        <title>Genome-scale phylogeny and comparative genomics of the fungal order Sordariales.</title>
        <authorList>
            <person name="Hensen N."/>
            <person name="Bonometti L."/>
            <person name="Westerberg I."/>
            <person name="Brannstrom I.O."/>
            <person name="Guillou S."/>
            <person name="Cros-Aarteil S."/>
            <person name="Calhoun S."/>
            <person name="Haridas S."/>
            <person name="Kuo A."/>
            <person name="Mondo S."/>
            <person name="Pangilinan J."/>
            <person name="Riley R."/>
            <person name="LaButti K."/>
            <person name="Andreopoulos B."/>
            <person name="Lipzen A."/>
            <person name="Chen C."/>
            <person name="Yan M."/>
            <person name="Daum C."/>
            <person name="Ng V."/>
            <person name="Clum A."/>
            <person name="Steindorff A."/>
            <person name="Ohm R.A."/>
            <person name="Martin F."/>
            <person name="Silar P."/>
            <person name="Natvig D.O."/>
            <person name="Lalanne C."/>
            <person name="Gautier V."/>
            <person name="Ament-Velasquez S.L."/>
            <person name="Kruys A."/>
            <person name="Hutchinson M.I."/>
            <person name="Powell A.J."/>
            <person name="Barry K."/>
            <person name="Miller A.N."/>
            <person name="Grigoriev I.V."/>
            <person name="Debuchy R."/>
            <person name="Gladieux P."/>
            <person name="Hiltunen Thoren M."/>
            <person name="Johannesson H."/>
        </authorList>
    </citation>
    <scope>NUCLEOTIDE SEQUENCE [LARGE SCALE GENOMIC DNA]</scope>
    <source>
        <strain evidence="2 3">FGSC 10403</strain>
    </source>
</reference>
<evidence type="ECO:0000313" key="3">
    <source>
        <dbReference type="Proteomes" id="UP001285908"/>
    </source>
</evidence>
<protein>
    <submittedName>
        <fullName evidence="2">Uncharacterized protein</fullName>
    </submittedName>
</protein>
<evidence type="ECO:0000256" key="1">
    <source>
        <dbReference type="SAM" id="MobiDB-lite"/>
    </source>
</evidence>